<feature type="domain" description="Chalcone isomerase" evidence="1">
    <location>
        <begin position="62"/>
        <end position="165"/>
    </location>
</feature>
<keyword evidence="3" id="KW-1185">Reference proteome</keyword>
<dbReference type="InterPro" id="IPR016087">
    <property type="entry name" value="Chalcone_isomerase"/>
</dbReference>
<accession>A0ABV0FW44</accession>
<name>A0ABV0FW44_9BURK</name>
<dbReference type="GO" id="GO:0016853">
    <property type="term" value="F:isomerase activity"/>
    <property type="evidence" value="ECO:0007669"/>
    <property type="project" value="UniProtKB-KW"/>
</dbReference>
<keyword evidence="2" id="KW-0413">Isomerase</keyword>
<sequence length="166" mass="18828">MDRRALLGLLAWPLAAQASEEWAGFSARSRATMRFFGLRVYDAQVWSATPLSAEGWAQQPFALSLSYHRRLKGDEIAKRSLVEMRRQGPIPDADAARWLAEMQAAFPDVNEGDRITGRHEPGQGARFFVNGRLQREVREPAFATRFFGIWLSPQTSEPGLREQLLR</sequence>
<evidence type="ECO:0000313" key="3">
    <source>
        <dbReference type="Proteomes" id="UP001495147"/>
    </source>
</evidence>
<dbReference type="RefSeq" id="WP_347702976.1">
    <property type="nucleotide sequence ID" value="NZ_JBDPZD010000001.1"/>
</dbReference>
<protein>
    <submittedName>
        <fullName evidence="2">Chalcone isomerase family protein</fullName>
    </submittedName>
</protein>
<comment type="caution">
    <text evidence="2">The sequence shown here is derived from an EMBL/GenBank/DDBJ whole genome shotgun (WGS) entry which is preliminary data.</text>
</comment>
<evidence type="ECO:0000313" key="2">
    <source>
        <dbReference type="EMBL" id="MEO3690143.1"/>
    </source>
</evidence>
<reference evidence="2 3" key="1">
    <citation type="submission" date="2024-05" db="EMBL/GenBank/DDBJ databases">
        <title>Roseateles sp. DJS-2-20 16S ribosomal RNA gene Genome sequencing and assembly.</title>
        <authorList>
            <person name="Woo H."/>
        </authorList>
    </citation>
    <scope>NUCLEOTIDE SEQUENCE [LARGE SCALE GENOMIC DNA]</scope>
    <source>
        <strain evidence="2 3">DJS-2-20</strain>
    </source>
</reference>
<evidence type="ECO:0000259" key="1">
    <source>
        <dbReference type="Pfam" id="PF16036"/>
    </source>
</evidence>
<dbReference type="EMBL" id="JBDPZD010000001">
    <property type="protein sequence ID" value="MEO3690143.1"/>
    <property type="molecule type" value="Genomic_DNA"/>
</dbReference>
<organism evidence="2 3">
    <name type="scientific">Roseateles paludis</name>
    <dbReference type="NCBI Taxonomy" id="3145238"/>
    <lineage>
        <taxon>Bacteria</taxon>
        <taxon>Pseudomonadati</taxon>
        <taxon>Pseudomonadota</taxon>
        <taxon>Betaproteobacteria</taxon>
        <taxon>Burkholderiales</taxon>
        <taxon>Sphaerotilaceae</taxon>
        <taxon>Roseateles</taxon>
    </lineage>
</organism>
<proteinExistence type="predicted"/>
<dbReference type="Proteomes" id="UP001495147">
    <property type="component" value="Unassembled WGS sequence"/>
</dbReference>
<dbReference type="Pfam" id="PF16036">
    <property type="entry name" value="Chalcone_3"/>
    <property type="match status" value="1"/>
</dbReference>
<gene>
    <name evidence="2" type="ORF">ABDJ85_01595</name>
</gene>